<dbReference type="PANTHER" id="PTHR43343">
    <property type="entry name" value="PEPTIDASE S12"/>
    <property type="match status" value="1"/>
</dbReference>
<keyword evidence="5" id="KW-0645">Protease</keyword>
<dbReference type="InterPro" id="IPR036034">
    <property type="entry name" value="PDZ_sf"/>
</dbReference>
<dbReference type="FunFam" id="2.40.10.10:FF:000001">
    <property type="entry name" value="Periplasmic serine protease DegS"/>
    <property type="match status" value="1"/>
</dbReference>
<dbReference type="Pfam" id="PF13365">
    <property type="entry name" value="Trypsin_2"/>
    <property type="match status" value="1"/>
</dbReference>
<dbReference type="InterPro" id="IPR043504">
    <property type="entry name" value="Peptidase_S1_PA_chymotrypsin"/>
</dbReference>
<dbReference type="CDD" id="cd00990">
    <property type="entry name" value="cpPDZ_AtDEGP1-like"/>
    <property type="match status" value="1"/>
</dbReference>
<dbReference type="EMBL" id="JAYKXN010000007">
    <property type="protein sequence ID" value="KAK7271749.1"/>
    <property type="molecule type" value="Genomic_DNA"/>
</dbReference>
<dbReference type="PRINTS" id="PR00834">
    <property type="entry name" value="PROTEASES2C"/>
</dbReference>
<evidence type="ECO:0000256" key="2">
    <source>
        <dbReference type="ARBA" id="ARBA00010541"/>
    </source>
</evidence>
<comment type="similarity">
    <text evidence="2">Belongs to the peptidase S1C family.</text>
</comment>
<gene>
    <name evidence="10" type="ORF">RJT34_27907</name>
</gene>
<dbReference type="InterPro" id="IPR051201">
    <property type="entry name" value="Chloro_Bact_Ser_Proteases"/>
</dbReference>
<evidence type="ECO:0000256" key="4">
    <source>
        <dbReference type="ARBA" id="ARBA00022640"/>
    </source>
</evidence>
<reference evidence="10 11" key="1">
    <citation type="submission" date="2024-01" db="EMBL/GenBank/DDBJ databases">
        <title>The genomes of 5 underutilized Papilionoideae crops provide insights into root nodulation and disease resistance.</title>
        <authorList>
            <person name="Yuan L."/>
        </authorList>
    </citation>
    <scope>NUCLEOTIDE SEQUENCE [LARGE SCALE GENOMIC DNA]</scope>
    <source>
        <strain evidence="10">LY-2023</strain>
        <tissue evidence="10">Leaf</tissue>
    </source>
</reference>
<evidence type="ECO:0000313" key="11">
    <source>
        <dbReference type="Proteomes" id="UP001359559"/>
    </source>
</evidence>
<dbReference type="InterPro" id="IPR039382">
    <property type="entry name" value="DEGP1/8_PDZ_dom"/>
</dbReference>
<comment type="caution">
    <text evidence="10">The sequence shown here is derived from an EMBL/GenBank/DDBJ whole genome shotgun (WGS) entry which is preliminary data.</text>
</comment>
<dbReference type="InterPro" id="IPR001940">
    <property type="entry name" value="Peptidase_S1C"/>
</dbReference>
<dbReference type="GO" id="GO:0006508">
    <property type="term" value="P:proteolysis"/>
    <property type="evidence" value="ECO:0007669"/>
    <property type="project" value="UniProtKB-KW"/>
</dbReference>
<keyword evidence="3" id="KW-0150">Chloroplast</keyword>
<dbReference type="InterPro" id="IPR009003">
    <property type="entry name" value="Peptidase_S1_PA"/>
</dbReference>
<accession>A0AAN9IB81</accession>
<evidence type="ECO:0000313" key="10">
    <source>
        <dbReference type="EMBL" id="KAK7271749.1"/>
    </source>
</evidence>
<dbReference type="GO" id="GO:0009534">
    <property type="term" value="C:chloroplast thylakoid"/>
    <property type="evidence" value="ECO:0007669"/>
    <property type="project" value="UniProtKB-ARBA"/>
</dbReference>
<dbReference type="AlphaFoldDB" id="A0AAN9IB81"/>
<dbReference type="GO" id="GO:0010206">
    <property type="term" value="P:photosystem II repair"/>
    <property type="evidence" value="ECO:0007669"/>
    <property type="project" value="UniProtKB-ARBA"/>
</dbReference>
<feature type="domain" description="PDZ" evidence="9">
    <location>
        <begin position="370"/>
        <end position="449"/>
    </location>
</feature>
<dbReference type="Gene3D" id="2.30.42.10">
    <property type="match status" value="1"/>
</dbReference>
<sequence length="456" mass="48659">MPLLSACNLWSLKLKPHRIRVLSRREICFDGMSSVCCHSPQHFPNDAVSHPNSSTVEDETVDFGAMLRKTVVSPTRRALVASLTLFSCFRSSRYLSALALGDPSVTLVEVTPPVFSSGPLFPIEDRIVQLFERNTYSVVNIFDVTLRPQLNVTGVVEIPEGNGSGVVWDEDGHIVTNYHVIGNALSRNPSSGEVVARVNVLASEGLQKNFEGRLIGADRLKDLAVLKVEAPKDILRPIKAGQSSSLKVGQQCLAIGNPFGFDHTLTVGVISGLDRDISSQTGVTISGGIQTDAAINPGNSGGPLLDSKGSLIGINTAIFTRTGTSAGVGFAIPSSTVLRIVPQLIQFRKVVRAGLNVDIAPDLIANQLNVRNGALILQIPGNSLAAKAGLNPTTRGFAGNIVLGDIIVAVDNKPVKSKAELLKALDDYNVGDKVMLLILRGSEKLELPVVLEEQRS</sequence>
<dbReference type="Pfam" id="PF13180">
    <property type="entry name" value="PDZ_2"/>
    <property type="match status" value="1"/>
</dbReference>
<dbReference type="Gene3D" id="2.40.10.10">
    <property type="entry name" value="Trypsin-like serine proteases"/>
    <property type="match status" value="2"/>
</dbReference>
<keyword evidence="7" id="KW-0720">Serine protease</keyword>
<evidence type="ECO:0000256" key="3">
    <source>
        <dbReference type="ARBA" id="ARBA00022528"/>
    </source>
</evidence>
<dbReference type="SUPFAM" id="SSF50494">
    <property type="entry name" value="Trypsin-like serine proteases"/>
    <property type="match status" value="1"/>
</dbReference>
<organism evidence="10 11">
    <name type="scientific">Clitoria ternatea</name>
    <name type="common">Butterfly pea</name>
    <dbReference type="NCBI Taxonomy" id="43366"/>
    <lineage>
        <taxon>Eukaryota</taxon>
        <taxon>Viridiplantae</taxon>
        <taxon>Streptophyta</taxon>
        <taxon>Embryophyta</taxon>
        <taxon>Tracheophyta</taxon>
        <taxon>Spermatophyta</taxon>
        <taxon>Magnoliopsida</taxon>
        <taxon>eudicotyledons</taxon>
        <taxon>Gunneridae</taxon>
        <taxon>Pentapetalae</taxon>
        <taxon>rosids</taxon>
        <taxon>fabids</taxon>
        <taxon>Fabales</taxon>
        <taxon>Fabaceae</taxon>
        <taxon>Papilionoideae</taxon>
        <taxon>50 kb inversion clade</taxon>
        <taxon>NPAAA clade</taxon>
        <taxon>indigoferoid/millettioid clade</taxon>
        <taxon>Phaseoleae</taxon>
        <taxon>Clitoria</taxon>
    </lineage>
</organism>
<dbReference type="PANTHER" id="PTHR43343:SF3">
    <property type="entry name" value="PROTEASE DO-LIKE 8, CHLOROPLASTIC"/>
    <property type="match status" value="1"/>
</dbReference>
<proteinExistence type="inferred from homology"/>
<name>A0AAN9IB81_CLITE</name>
<evidence type="ECO:0000256" key="6">
    <source>
        <dbReference type="ARBA" id="ARBA00022801"/>
    </source>
</evidence>
<evidence type="ECO:0000256" key="7">
    <source>
        <dbReference type="ARBA" id="ARBA00022825"/>
    </source>
</evidence>
<keyword evidence="8" id="KW-0809">Transit peptide</keyword>
<comment type="subcellular location">
    <subcellularLocation>
        <location evidence="1">Plastid</location>
        <location evidence="1">Chloroplast</location>
    </subcellularLocation>
</comment>
<protein>
    <recommendedName>
        <fullName evidence="9">PDZ domain-containing protein</fullName>
    </recommendedName>
</protein>
<evidence type="ECO:0000259" key="9">
    <source>
        <dbReference type="Pfam" id="PF13180"/>
    </source>
</evidence>
<dbReference type="GO" id="GO:0004252">
    <property type="term" value="F:serine-type endopeptidase activity"/>
    <property type="evidence" value="ECO:0007669"/>
    <property type="project" value="InterPro"/>
</dbReference>
<dbReference type="SUPFAM" id="SSF50156">
    <property type="entry name" value="PDZ domain-like"/>
    <property type="match status" value="1"/>
</dbReference>
<dbReference type="FunFam" id="2.40.10.10:FF:000103">
    <property type="entry name" value="Protease Do-like 1, chloroplastic"/>
    <property type="match status" value="1"/>
</dbReference>
<keyword evidence="11" id="KW-1185">Reference proteome</keyword>
<dbReference type="Proteomes" id="UP001359559">
    <property type="component" value="Unassembled WGS sequence"/>
</dbReference>
<evidence type="ECO:0000256" key="5">
    <source>
        <dbReference type="ARBA" id="ARBA00022670"/>
    </source>
</evidence>
<keyword evidence="4" id="KW-0934">Plastid</keyword>
<evidence type="ECO:0000256" key="1">
    <source>
        <dbReference type="ARBA" id="ARBA00004229"/>
    </source>
</evidence>
<evidence type="ECO:0000256" key="8">
    <source>
        <dbReference type="ARBA" id="ARBA00022946"/>
    </source>
</evidence>
<keyword evidence="6" id="KW-0378">Hydrolase</keyword>
<dbReference type="InterPro" id="IPR001478">
    <property type="entry name" value="PDZ"/>
</dbReference>